<dbReference type="Ensembl" id="ENSDLAT00005077071.1">
    <property type="protein sequence ID" value="ENSDLAP00005081166.1"/>
    <property type="gene ID" value="ENSDLAG00005024288.2"/>
</dbReference>
<dbReference type="InterPro" id="IPR001648">
    <property type="entry name" value="Ribosomal_bS18"/>
</dbReference>
<keyword evidence="2" id="KW-0689">Ribosomal protein</keyword>
<dbReference type="Proteomes" id="UP000694389">
    <property type="component" value="Unassembled WGS sequence"/>
</dbReference>
<evidence type="ECO:0000256" key="3">
    <source>
        <dbReference type="ARBA" id="ARBA00023274"/>
    </source>
</evidence>
<dbReference type="InterPro" id="IPR036870">
    <property type="entry name" value="Ribosomal_bS18_sf"/>
</dbReference>
<proteinExistence type="inferred from homology"/>
<dbReference type="PANTHER" id="PTHR13479:SF40">
    <property type="entry name" value="SMALL RIBOSOMAL SUBUNIT PROTEIN BS18M"/>
    <property type="match status" value="1"/>
</dbReference>
<reference evidence="4" key="1">
    <citation type="submission" date="2025-08" db="UniProtKB">
        <authorList>
            <consortium name="Ensembl"/>
        </authorList>
    </citation>
    <scope>IDENTIFICATION</scope>
</reference>
<dbReference type="NCBIfam" id="TIGR00165">
    <property type="entry name" value="S18"/>
    <property type="match status" value="1"/>
</dbReference>
<keyword evidence="5" id="KW-1185">Reference proteome</keyword>
<gene>
    <name evidence="4" type="primary">mrps18c</name>
</gene>
<dbReference type="Gene3D" id="4.10.640.10">
    <property type="entry name" value="Ribosomal protein S18"/>
    <property type="match status" value="1"/>
</dbReference>
<dbReference type="Pfam" id="PF01084">
    <property type="entry name" value="Ribosomal_S18"/>
    <property type="match status" value="1"/>
</dbReference>
<dbReference type="GeneTree" id="ENSGT00940000165965"/>
<dbReference type="GO" id="GO:0003735">
    <property type="term" value="F:structural constituent of ribosome"/>
    <property type="evidence" value="ECO:0007669"/>
    <property type="project" value="InterPro"/>
</dbReference>
<evidence type="ECO:0000313" key="5">
    <source>
        <dbReference type="Proteomes" id="UP000694389"/>
    </source>
</evidence>
<dbReference type="SUPFAM" id="SSF46911">
    <property type="entry name" value="Ribosomal protein S18"/>
    <property type="match status" value="1"/>
</dbReference>
<evidence type="ECO:0000256" key="1">
    <source>
        <dbReference type="ARBA" id="ARBA00005589"/>
    </source>
</evidence>
<keyword evidence="3" id="KW-0687">Ribonucleoprotein</keyword>
<dbReference type="GO" id="GO:0032543">
    <property type="term" value="P:mitochondrial translation"/>
    <property type="evidence" value="ECO:0007669"/>
    <property type="project" value="TreeGrafter"/>
</dbReference>
<reference evidence="4" key="2">
    <citation type="submission" date="2025-09" db="UniProtKB">
        <authorList>
            <consortium name="Ensembl"/>
        </authorList>
    </citation>
    <scope>IDENTIFICATION</scope>
</reference>
<sequence>MLCVRGFQRLKAVLSPPGNQSLRSLTASSDGVQQREEWVKMDNPFKEPQKGCILCNVPVDYKNIQLLTQFVSPHTGRIYGRHITGLCGRKQKEISRAIKKAQSIGTCPLTSPPQTHFTCCFSVSAINERN</sequence>
<organism evidence="4 5">
    <name type="scientific">Dicentrarchus labrax</name>
    <name type="common">European seabass</name>
    <name type="synonym">Morone labrax</name>
    <dbReference type="NCBI Taxonomy" id="13489"/>
    <lineage>
        <taxon>Eukaryota</taxon>
        <taxon>Metazoa</taxon>
        <taxon>Chordata</taxon>
        <taxon>Craniata</taxon>
        <taxon>Vertebrata</taxon>
        <taxon>Euteleostomi</taxon>
        <taxon>Actinopterygii</taxon>
        <taxon>Neopterygii</taxon>
        <taxon>Teleostei</taxon>
        <taxon>Neoteleostei</taxon>
        <taxon>Acanthomorphata</taxon>
        <taxon>Eupercaria</taxon>
        <taxon>Moronidae</taxon>
        <taxon>Dicentrarchus</taxon>
    </lineage>
</organism>
<dbReference type="GO" id="GO:0005763">
    <property type="term" value="C:mitochondrial small ribosomal subunit"/>
    <property type="evidence" value="ECO:0007669"/>
    <property type="project" value="TreeGrafter"/>
</dbReference>
<protein>
    <submittedName>
        <fullName evidence="4">Mitochondrial ribosomal protein S18C</fullName>
    </submittedName>
</protein>
<dbReference type="InterPro" id="IPR018275">
    <property type="entry name" value="Ribosomal_bS18_CS"/>
</dbReference>
<comment type="similarity">
    <text evidence="1">Belongs to the bacterial ribosomal protein bS18 family.</text>
</comment>
<accession>A0A8P4KEK0</accession>
<dbReference type="PANTHER" id="PTHR13479">
    <property type="entry name" value="30S RIBOSOMAL PROTEIN S18"/>
    <property type="match status" value="1"/>
</dbReference>
<evidence type="ECO:0000256" key="2">
    <source>
        <dbReference type="ARBA" id="ARBA00022980"/>
    </source>
</evidence>
<dbReference type="GO" id="GO:0070181">
    <property type="term" value="F:small ribosomal subunit rRNA binding"/>
    <property type="evidence" value="ECO:0007669"/>
    <property type="project" value="TreeGrafter"/>
</dbReference>
<name>A0A8P4KEK0_DICLA</name>
<evidence type="ECO:0000313" key="4">
    <source>
        <dbReference type="Ensembl" id="ENSDLAP00005081166.1"/>
    </source>
</evidence>
<dbReference type="PROSITE" id="PS00057">
    <property type="entry name" value="RIBOSOMAL_S18"/>
    <property type="match status" value="1"/>
</dbReference>
<dbReference type="AlphaFoldDB" id="A0A8P4KEK0"/>